<dbReference type="Pfam" id="PF08544">
    <property type="entry name" value="GHMP_kinases_C"/>
    <property type="match status" value="1"/>
</dbReference>
<dbReference type="GO" id="GO:0019288">
    <property type="term" value="P:isopentenyl diphosphate biosynthetic process, methylerythritol 4-phosphate pathway"/>
    <property type="evidence" value="ECO:0007669"/>
    <property type="project" value="UniProtKB-UniRule"/>
</dbReference>
<evidence type="ECO:0000259" key="10">
    <source>
        <dbReference type="Pfam" id="PF00288"/>
    </source>
</evidence>
<comment type="pathway">
    <text evidence="9">Isoprenoid biosynthesis; isopentenyl diphosphate biosynthesis via DXP pathway; isopentenyl diphosphate from 1-deoxy-D-xylulose 5-phosphate: step 3/6.</text>
</comment>
<feature type="active site" evidence="9">
    <location>
        <position position="11"/>
    </location>
</feature>
<dbReference type="InterPro" id="IPR036554">
    <property type="entry name" value="GHMP_kinase_C_sf"/>
</dbReference>
<evidence type="ECO:0000259" key="11">
    <source>
        <dbReference type="Pfam" id="PF08544"/>
    </source>
</evidence>
<keyword evidence="4 9" id="KW-0808">Transferase</keyword>
<comment type="similarity">
    <text evidence="1 9">Belongs to the GHMP kinase family. IspE subfamily.</text>
</comment>
<protein>
    <recommendedName>
        <fullName evidence="3 9">4-diphosphocytidyl-2-C-methyl-D-erythritol kinase</fullName>
        <shortName evidence="9">CMK</shortName>
        <ecNumber evidence="2 9">2.7.1.148</ecNumber>
    </recommendedName>
    <alternativeName>
        <fullName evidence="8 9">4-(cytidine-5'-diphospho)-2-C-methyl-D-erythritol kinase</fullName>
    </alternativeName>
</protein>
<gene>
    <name evidence="9" type="primary">ispE</name>
    <name evidence="12" type="ORF">SAC06_07960</name>
</gene>
<evidence type="ECO:0000256" key="1">
    <source>
        <dbReference type="ARBA" id="ARBA00009684"/>
    </source>
</evidence>
<dbReference type="EMBL" id="CP138335">
    <property type="protein sequence ID" value="XBW07570.1"/>
    <property type="molecule type" value="Genomic_DNA"/>
</dbReference>
<keyword evidence="5 9" id="KW-0547">Nucleotide-binding</keyword>
<dbReference type="InterPro" id="IPR006204">
    <property type="entry name" value="GHMP_kinase_N_dom"/>
</dbReference>
<dbReference type="SUPFAM" id="SSF54211">
    <property type="entry name" value="Ribosomal protein S5 domain 2-like"/>
    <property type="match status" value="1"/>
</dbReference>
<dbReference type="Gene3D" id="3.30.70.890">
    <property type="entry name" value="GHMP kinase, C-terminal domain"/>
    <property type="match status" value="1"/>
</dbReference>
<sequence>MREAIGQAPAKVNLVLKVARPGPDHYHPLLTVFEAVNLWEYVQARTQRAPGVSVRTLAYRPSVDGVGAPALDPVATGALAQLPPEQHLAVRAAKVLQPLVAARWGATAAGLSLTVHKTIPAAGGMAGGSADAAATLVAVNDLWDLGLGLEQLEALGRRLGADVPACLRGNWSVGDDRGDRLLTVAPAPAQPIHWWALAFFRVGLSTPAVFRRFDELGLGAEELPSASDYLDRARALTGPAGELGPLLDNELQATALSLRPELAQAGQQALSLGATAWVVSGSGPTVAALCASHEEAVRVAEAWQAEAQWATSDLLGATVVGGAVGAAQTAAELPVWTETARSGSL</sequence>
<evidence type="ECO:0000256" key="8">
    <source>
        <dbReference type="ARBA" id="ARBA00032554"/>
    </source>
</evidence>
<evidence type="ECO:0000256" key="4">
    <source>
        <dbReference type="ARBA" id="ARBA00022679"/>
    </source>
</evidence>
<evidence type="ECO:0000256" key="3">
    <source>
        <dbReference type="ARBA" id="ARBA00017473"/>
    </source>
</evidence>
<dbReference type="PANTHER" id="PTHR43527:SF2">
    <property type="entry name" value="4-DIPHOSPHOCYTIDYL-2-C-METHYL-D-ERYTHRITOL KINASE, CHLOROPLASTIC"/>
    <property type="match status" value="1"/>
</dbReference>
<dbReference type="HAMAP" id="MF_00061">
    <property type="entry name" value="IspE"/>
    <property type="match status" value="1"/>
</dbReference>
<dbReference type="KEGG" id="sapp:SAC06_07960"/>
<dbReference type="GO" id="GO:0005524">
    <property type="term" value="F:ATP binding"/>
    <property type="evidence" value="ECO:0007669"/>
    <property type="project" value="UniProtKB-UniRule"/>
</dbReference>
<feature type="active site" evidence="9">
    <location>
        <position position="162"/>
    </location>
</feature>
<dbReference type="PIRSF" id="PIRSF010376">
    <property type="entry name" value="IspE"/>
    <property type="match status" value="1"/>
</dbReference>
<feature type="domain" description="GHMP kinase N-terminal" evidence="10">
    <location>
        <begin position="88"/>
        <end position="169"/>
    </location>
</feature>
<dbReference type="Gene3D" id="3.30.230.10">
    <property type="match status" value="1"/>
</dbReference>
<dbReference type="PANTHER" id="PTHR43527">
    <property type="entry name" value="4-DIPHOSPHOCYTIDYL-2-C-METHYL-D-ERYTHRITOL KINASE, CHLOROPLASTIC"/>
    <property type="match status" value="1"/>
</dbReference>
<comment type="function">
    <text evidence="9">Catalyzes the phosphorylation of the position 2 hydroxy group of 4-diphosphocytidyl-2C-methyl-D-erythritol.</text>
</comment>
<dbReference type="EC" id="2.7.1.148" evidence="2 9"/>
<evidence type="ECO:0000256" key="6">
    <source>
        <dbReference type="ARBA" id="ARBA00022777"/>
    </source>
</evidence>
<dbReference type="RefSeq" id="WP_350257775.1">
    <property type="nucleotide sequence ID" value="NZ_CP138335.1"/>
</dbReference>
<feature type="binding site" evidence="9">
    <location>
        <begin position="120"/>
        <end position="130"/>
    </location>
    <ligand>
        <name>ATP</name>
        <dbReference type="ChEBI" id="CHEBI:30616"/>
    </ligand>
</feature>
<evidence type="ECO:0000313" key="12">
    <source>
        <dbReference type="EMBL" id="XBW07570.1"/>
    </source>
</evidence>
<feature type="domain" description="GHMP kinase C-terminal" evidence="11">
    <location>
        <begin position="240"/>
        <end position="306"/>
    </location>
</feature>
<reference evidence="12" key="1">
    <citation type="submission" date="2023-11" db="EMBL/GenBank/DDBJ databases">
        <title>Scrofimicrobium hongkongense sp. nov., isolated from a patient with peritonitis.</title>
        <authorList>
            <person name="Lao H.Y."/>
            <person name="Wong A.Y.P."/>
            <person name="Ng T.L."/>
            <person name="Wong R.Y.L."/>
            <person name="Yau M.C.Y."/>
            <person name="Lam J.Y.W."/>
            <person name="Siu G.K.H."/>
        </authorList>
    </citation>
    <scope>NUCLEOTIDE SEQUENCE</scope>
    <source>
        <strain evidence="12">R131</strain>
    </source>
</reference>
<dbReference type="GO" id="GO:0016114">
    <property type="term" value="P:terpenoid biosynthetic process"/>
    <property type="evidence" value="ECO:0007669"/>
    <property type="project" value="InterPro"/>
</dbReference>
<dbReference type="SUPFAM" id="SSF55060">
    <property type="entry name" value="GHMP Kinase, C-terminal domain"/>
    <property type="match status" value="1"/>
</dbReference>
<comment type="catalytic activity">
    <reaction evidence="9">
        <text>4-CDP-2-C-methyl-D-erythritol + ATP = 4-CDP-2-C-methyl-D-erythritol 2-phosphate + ADP + H(+)</text>
        <dbReference type="Rhea" id="RHEA:18437"/>
        <dbReference type="ChEBI" id="CHEBI:15378"/>
        <dbReference type="ChEBI" id="CHEBI:30616"/>
        <dbReference type="ChEBI" id="CHEBI:57823"/>
        <dbReference type="ChEBI" id="CHEBI:57919"/>
        <dbReference type="ChEBI" id="CHEBI:456216"/>
        <dbReference type="EC" id="2.7.1.148"/>
    </reaction>
</comment>
<dbReference type="InterPro" id="IPR020568">
    <property type="entry name" value="Ribosomal_Su5_D2-typ_SF"/>
</dbReference>
<evidence type="ECO:0000256" key="7">
    <source>
        <dbReference type="ARBA" id="ARBA00022840"/>
    </source>
</evidence>
<dbReference type="Pfam" id="PF00288">
    <property type="entry name" value="GHMP_kinases_N"/>
    <property type="match status" value="1"/>
</dbReference>
<organism evidence="12">
    <name type="scientific">Scrofimicrobium appendicitidis</name>
    <dbReference type="NCBI Taxonomy" id="3079930"/>
    <lineage>
        <taxon>Bacteria</taxon>
        <taxon>Bacillati</taxon>
        <taxon>Actinomycetota</taxon>
        <taxon>Actinomycetes</taxon>
        <taxon>Actinomycetales</taxon>
        <taxon>Actinomycetaceae</taxon>
        <taxon>Scrofimicrobium</taxon>
    </lineage>
</organism>
<name>A0AAU7V669_9ACTO</name>
<dbReference type="AlphaFoldDB" id="A0AAU7V669"/>
<keyword evidence="9" id="KW-0414">Isoprene biosynthesis</keyword>
<dbReference type="InterPro" id="IPR014721">
    <property type="entry name" value="Ribsml_uS5_D2-typ_fold_subgr"/>
</dbReference>
<evidence type="ECO:0000256" key="9">
    <source>
        <dbReference type="HAMAP-Rule" id="MF_00061"/>
    </source>
</evidence>
<dbReference type="GO" id="GO:0050515">
    <property type="term" value="F:4-(cytidine 5'-diphospho)-2-C-methyl-D-erythritol kinase activity"/>
    <property type="evidence" value="ECO:0007669"/>
    <property type="project" value="UniProtKB-UniRule"/>
</dbReference>
<evidence type="ECO:0000256" key="5">
    <source>
        <dbReference type="ARBA" id="ARBA00022741"/>
    </source>
</evidence>
<evidence type="ECO:0000256" key="2">
    <source>
        <dbReference type="ARBA" id="ARBA00012052"/>
    </source>
</evidence>
<dbReference type="InterPro" id="IPR004424">
    <property type="entry name" value="IspE"/>
</dbReference>
<keyword evidence="7 9" id="KW-0067">ATP-binding</keyword>
<keyword evidence="6 9" id="KW-0418">Kinase</keyword>
<accession>A0AAU7V669</accession>
<dbReference type="InterPro" id="IPR013750">
    <property type="entry name" value="GHMP_kinase_C_dom"/>
</dbReference>
<proteinExistence type="inferred from homology"/>